<dbReference type="GO" id="GO:0016757">
    <property type="term" value="F:glycosyltransferase activity"/>
    <property type="evidence" value="ECO:0007669"/>
    <property type="project" value="UniProtKB-KW"/>
</dbReference>
<dbReference type="Gene3D" id="3.40.50.2020">
    <property type="match status" value="1"/>
</dbReference>
<name>A0A421B288_9PSEU</name>
<sequence length="164" mass="17178">MASIALDLSWTELHAAAAELAEAVRVDGPPEVVVGVLRGGMIPAVALAHLLGVRDVRGTAVTHTLADTPGAAKTTRPRVVNPASLGELGGRDVLLVDDVAGSGDTLDTAVELIKAAGARRVRTAVLVVNTVNWAARGRAEAPHATYDYLARTCAGWVRFPWETR</sequence>
<proteinExistence type="predicted"/>
<evidence type="ECO:0000256" key="2">
    <source>
        <dbReference type="ARBA" id="ARBA00022679"/>
    </source>
</evidence>
<dbReference type="RefSeq" id="WP_121392805.1">
    <property type="nucleotide sequence ID" value="NZ_RCDD01000003.1"/>
</dbReference>
<evidence type="ECO:0000313" key="4">
    <source>
        <dbReference type="EMBL" id="RLK58383.1"/>
    </source>
</evidence>
<dbReference type="PANTHER" id="PTHR43363">
    <property type="entry name" value="HYPOXANTHINE PHOSPHORIBOSYLTRANSFERASE"/>
    <property type="match status" value="1"/>
</dbReference>
<dbReference type="InterPro" id="IPR029057">
    <property type="entry name" value="PRTase-like"/>
</dbReference>
<gene>
    <name evidence="4" type="ORF">CLV68_4482</name>
</gene>
<comment type="caution">
    <text evidence="4">The sequence shown here is derived from an EMBL/GenBank/DDBJ whole genome shotgun (WGS) entry which is preliminary data.</text>
</comment>
<dbReference type="Pfam" id="PF00156">
    <property type="entry name" value="Pribosyltran"/>
    <property type="match status" value="1"/>
</dbReference>
<keyword evidence="1" id="KW-0328">Glycosyltransferase</keyword>
<dbReference type="PANTHER" id="PTHR43363:SF1">
    <property type="entry name" value="HYPOXANTHINE-GUANINE PHOSPHORIBOSYLTRANSFERASE"/>
    <property type="match status" value="1"/>
</dbReference>
<dbReference type="Proteomes" id="UP000282454">
    <property type="component" value="Unassembled WGS sequence"/>
</dbReference>
<protein>
    <recommendedName>
        <fullName evidence="3">Phosphoribosyltransferase domain-containing protein</fullName>
    </recommendedName>
</protein>
<organism evidence="4 5">
    <name type="scientific">Actinokineospora cianjurensis</name>
    <dbReference type="NCBI Taxonomy" id="585224"/>
    <lineage>
        <taxon>Bacteria</taxon>
        <taxon>Bacillati</taxon>
        <taxon>Actinomycetota</taxon>
        <taxon>Actinomycetes</taxon>
        <taxon>Pseudonocardiales</taxon>
        <taxon>Pseudonocardiaceae</taxon>
        <taxon>Actinokineospora</taxon>
    </lineage>
</organism>
<accession>A0A421B288</accession>
<feature type="domain" description="Phosphoribosyltransferase" evidence="3">
    <location>
        <begin position="9"/>
        <end position="163"/>
    </location>
</feature>
<dbReference type="EMBL" id="RCDD01000003">
    <property type="protein sequence ID" value="RLK58383.1"/>
    <property type="molecule type" value="Genomic_DNA"/>
</dbReference>
<dbReference type="CDD" id="cd06223">
    <property type="entry name" value="PRTases_typeI"/>
    <property type="match status" value="1"/>
</dbReference>
<dbReference type="AlphaFoldDB" id="A0A421B288"/>
<evidence type="ECO:0000313" key="5">
    <source>
        <dbReference type="Proteomes" id="UP000282454"/>
    </source>
</evidence>
<evidence type="ECO:0000259" key="3">
    <source>
        <dbReference type="Pfam" id="PF00156"/>
    </source>
</evidence>
<dbReference type="InterPro" id="IPR000836">
    <property type="entry name" value="PRTase_dom"/>
</dbReference>
<keyword evidence="2" id="KW-0808">Transferase</keyword>
<evidence type="ECO:0000256" key="1">
    <source>
        <dbReference type="ARBA" id="ARBA00022676"/>
    </source>
</evidence>
<dbReference type="SUPFAM" id="SSF53271">
    <property type="entry name" value="PRTase-like"/>
    <property type="match status" value="1"/>
</dbReference>
<dbReference type="OrthoDB" id="307631at2"/>
<reference evidence="4 5" key="1">
    <citation type="submission" date="2018-10" db="EMBL/GenBank/DDBJ databases">
        <title>Genomic Encyclopedia of Archaeal and Bacterial Type Strains, Phase II (KMG-II): from individual species to whole genera.</title>
        <authorList>
            <person name="Goeker M."/>
        </authorList>
    </citation>
    <scope>NUCLEOTIDE SEQUENCE [LARGE SCALE GENOMIC DNA]</scope>
    <source>
        <strain evidence="4 5">DSM 45657</strain>
    </source>
</reference>
<keyword evidence="5" id="KW-1185">Reference proteome</keyword>